<accession>A0A166GPF5</accession>
<dbReference type="AlphaFoldDB" id="A0A166GPF5"/>
<keyword evidence="2" id="KW-1185">Reference proteome</keyword>
<sequence>MEEEVSKALSANNINLMRYACNRLERIKRCGGKNILDEVAKGNPKAMEEALKRLLISNWEGPVVKFEDASLQKRLEECEFIHKRFILQSQKWVDENFMEMVRRRCAEGLRMASNQTHYKSLRNMAYGKSFAEVVVGSKLRNTEREAEEEGNGKW</sequence>
<reference evidence="1" key="2">
    <citation type="submission" date="2022-03" db="EMBL/GenBank/DDBJ databases">
        <title>Draft title - Genomic analysis of global carrot germplasm unveils the trajectory of domestication and the origin of high carotenoid orange carrot.</title>
        <authorList>
            <person name="Iorizzo M."/>
            <person name="Ellison S."/>
            <person name="Senalik D."/>
            <person name="Macko-Podgorni A."/>
            <person name="Grzebelus D."/>
            <person name="Bostan H."/>
            <person name="Rolling W."/>
            <person name="Curaba J."/>
            <person name="Simon P."/>
        </authorList>
    </citation>
    <scope>NUCLEOTIDE SEQUENCE</scope>
    <source>
        <tissue evidence="1">Leaf</tissue>
    </source>
</reference>
<name>A0A166GPF5_DAUCS</name>
<evidence type="ECO:0000313" key="2">
    <source>
        <dbReference type="Proteomes" id="UP000077755"/>
    </source>
</evidence>
<dbReference type="EMBL" id="CP093343">
    <property type="protein sequence ID" value="WOG82691.1"/>
    <property type="molecule type" value="Genomic_DNA"/>
</dbReference>
<gene>
    <name evidence="1" type="ORF">DCAR_0101857</name>
</gene>
<reference evidence="1" key="1">
    <citation type="journal article" date="2016" name="Nat. Genet.">
        <title>A high-quality carrot genome assembly provides new insights into carotenoid accumulation and asterid genome evolution.</title>
        <authorList>
            <person name="Iorizzo M."/>
            <person name="Ellison S."/>
            <person name="Senalik D."/>
            <person name="Zeng P."/>
            <person name="Satapoomin P."/>
            <person name="Huang J."/>
            <person name="Bowman M."/>
            <person name="Iovene M."/>
            <person name="Sanseverino W."/>
            <person name="Cavagnaro P."/>
            <person name="Yildiz M."/>
            <person name="Macko-Podgorni A."/>
            <person name="Moranska E."/>
            <person name="Grzebelus E."/>
            <person name="Grzebelus D."/>
            <person name="Ashrafi H."/>
            <person name="Zheng Z."/>
            <person name="Cheng S."/>
            <person name="Spooner D."/>
            <person name="Van Deynze A."/>
            <person name="Simon P."/>
        </authorList>
    </citation>
    <scope>NUCLEOTIDE SEQUENCE</scope>
    <source>
        <tissue evidence="1">Leaf</tissue>
    </source>
</reference>
<dbReference type="Proteomes" id="UP000077755">
    <property type="component" value="Chromosome 1"/>
</dbReference>
<protein>
    <submittedName>
        <fullName evidence="1">Uncharacterized protein</fullName>
    </submittedName>
</protein>
<proteinExistence type="predicted"/>
<evidence type="ECO:0000313" key="1">
    <source>
        <dbReference type="EMBL" id="WOG82691.1"/>
    </source>
</evidence>
<dbReference type="Gramene" id="KZN09194">
    <property type="protein sequence ID" value="KZN09194"/>
    <property type="gene ID" value="DCAR_001850"/>
</dbReference>
<organism evidence="1 2">
    <name type="scientific">Daucus carota subsp. sativus</name>
    <name type="common">Carrot</name>
    <dbReference type="NCBI Taxonomy" id="79200"/>
    <lineage>
        <taxon>Eukaryota</taxon>
        <taxon>Viridiplantae</taxon>
        <taxon>Streptophyta</taxon>
        <taxon>Embryophyta</taxon>
        <taxon>Tracheophyta</taxon>
        <taxon>Spermatophyta</taxon>
        <taxon>Magnoliopsida</taxon>
        <taxon>eudicotyledons</taxon>
        <taxon>Gunneridae</taxon>
        <taxon>Pentapetalae</taxon>
        <taxon>asterids</taxon>
        <taxon>campanulids</taxon>
        <taxon>Apiales</taxon>
        <taxon>Apiaceae</taxon>
        <taxon>Apioideae</taxon>
        <taxon>Scandiceae</taxon>
        <taxon>Daucinae</taxon>
        <taxon>Daucus</taxon>
        <taxon>Daucus sect. Daucus</taxon>
    </lineage>
</organism>